<dbReference type="RefSeq" id="WP_281248374.1">
    <property type="nucleotide sequence ID" value="NZ_FRCS01000009.1"/>
</dbReference>
<dbReference type="EMBL" id="FRCS01000009">
    <property type="protein sequence ID" value="SHN43061.1"/>
    <property type="molecule type" value="Genomic_DNA"/>
</dbReference>
<dbReference type="AlphaFoldDB" id="A0A1M7RA80"/>
<protein>
    <recommendedName>
        <fullName evidence="3">SnoaL-like domain-containing protein</fullName>
    </recommendedName>
</protein>
<dbReference type="Proteomes" id="UP000184440">
    <property type="component" value="Unassembled WGS sequence"/>
</dbReference>
<keyword evidence="2" id="KW-1185">Reference proteome</keyword>
<evidence type="ECO:0000313" key="2">
    <source>
        <dbReference type="Proteomes" id="UP000184440"/>
    </source>
</evidence>
<gene>
    <name evidence="1" type="ORF">SAMN05443668_10912</name>
</gene>
<evidence type="ECO:0000313" key="1">
    <source>
        <dbReference type="EMBL" id="SHN43061.1"/>
    </source>
</evidence>
<evidence type="ECO:0008006" key="3">
    <source>
        <dbReference type="Google" id="ProtNLM"/>
    </source>
</evidence>
<dbReference type="STRING" id="134849.SAMN05443668_10912"/>
<reference evidence="1 2" key="1">
    <citation type="submission" date="2016-11" db="EMBL/GenBank/DDBJ databases">
        <authorList>
            <person name="Jaros S."/>
            <person name="Januszkiewicz K."/>
            <person name="Wedrychowicz H."/>
        </authorList>
    </citation>
    <scope>NUCLEOTIDE SEQUENCE [LARGE SCALE GENOMIC DNA]</scope>
    <source>
        <strain evidence="1 2">DSM 46144</strain>
    </source>
</reference>
<accession>A0A1M7RA80</accession>
<proteinExistence type="predicted"/>
<sequence>MTTIEHRVARLEDGRWLIARPLITPAAGLVALGGLPGRGRPTSR</sequence>
<name>A0A1M7RA80_9ACTN</name>
<organism evidence="1 2">
    <name type="scientific">Cryptosporangium aurantiacum</name>
    <dbReference type="NCBI Taxonomy" id="134849"/>
    <lineage>
        <taxon>Bacteria</taxon>
        <taxon>Bacillati</taxon>
        <taxon>Actinomycetota</taxon>
        <taxon>Actinomycetes</taxon>
        <taxon>Cryptosporangiales</taxon>
        <taxon>Cryptosporangiaceae</taxon>
        <taxon>Cryptosporangium</taxon>
    </lineage>
</organism>